<evidence type="ECO:0000256" key="1">
    <source>
        <dbReference type="SAM" id="Phobius"/>
    </source>
</evidence>
<reference evidence="2 3" key="1">
    <citation type="submission" date="2019-06" db="EMBL/GenBank/DDBJ databases">
        <title>Sequencing the genomes of 1000 actinobacteria strains.</title>
        <authorList>
            <person name="Klenk H.-P."/>
        </authorList>
    </citation>
    <scope>NUCLEOTIDE SEQUENCE [LARGE SCALE GENOMIC DNA]</scope>
    <source>
        <strain evidence="2 3">DSM 12362</strain>
    </source>
</reference>
<dbReference type="InterPro" id="IPR025323">
    <property type="entry name" value="DUF4229"/>
</dbReference>
<dbReference type="Proteomes" id="UP000315133">
    <property type="component" value="Unassembled WGS sequence"/>
</dbReference>
<protein>
    <submittedName>
        <fullName evidence="2">Uncharacterized protein DUF4229</fullName>
    </submittedName>
</protein>
<feature type="transmembrane region" description="Helical" evidence="1">
    <location>
        <begin position="30"/>
        <end position="47"/>
    </location>
</feature>
<sequence>MIAFRYTVMRLMIFAGFVAVLMLVRVPVPWAVVGGALLSMVVSYFLLARDRDQIAAGLERRVEARTARRRARLEEERIAEEE</sequence>
<gene>
    <name evidence="2" type="ORF">FB476_0454</name>
</gene>
<dbReference type="AlphaFoldDB" id="A0A543KKL2"/>
<comment type="caution">
    <text evidence="2">The sequence shown here is derived from an EMBL/GenBank/DDBJ whole genome shotgun (WGS) entry which is preliminary data.</text>
</comment>
<name>A0A543KKL2_9MICO</name>
<keyword evidence="1" id="KW-0472">Membrane</keyword>
<proteinExistence type="predicted"/>
<accession>A0A543KKL2</accession>
<keyword evidence="3" id="KW-1185">Reference proteome</keyword>
<keyword evidence="1" id="KW-0812">Transmembrane</keyword>
<evidence type="ECO:0000313" key="2">
    <source>
        <dbReference type="EMBL" id="TQM95609.1"/>
    </source>
</evidence>
<feature type="transmembrane region" description="Helical" evidence="1">
    <location>
        <begin position="7"/>
        <end position="24"/>
    </location>
</feature>
<keyword evidence="1" id="KW-1133">Transmembrane helix</keyword>
<dbReference type="Pfam" id="PF14012">
    <property type="entry name" value="DUF4229"/>
    <property type="match status" value="1"/>
</dbReference>
<organism evidence="2 3">
    <name type="scientific">Ornithinimicrobium humiphilum</name>
    <dbReference type="NCBI Taxonomy" id="125288"/>
    <lineage>
        <taxon>Bacteria</taxon>
        <taxon>Bacillati</taxon>
        <taxon>Actinomycetota</taxon>
        <taxon>Actinomycetes</taxon>
        <taxon>Micrococcales</taxon>
        <taxon>Ornithinimicrobiaceae</taxon>
        <taxon>Ornithinimicrobium</taxon>
    </lineage>
</organism>
<dbReference type="RefSeq" id="WP_202876875.1">
    <property type="nucleotide sequence ID" value="NZ_BAAAIL010000003.1"/>
</dbReference>
<dbReference type="EMBL" id="VFPU01000001">
    <property type="protein sequence ID" value="TQM95609.1"/>
    <property type="molecule type" value="Genomic_DNA"/>
</dbReference>
<evidence type="ECO:0000313" key="3">
    <source>
        <dbReference type="Proteomes" id="UP000315133"/>
    </source>
</evidence>